<keyword evidence="3" id="KW-0862">Zinc</keyword>
<dbReference type="AlphaFoldDB" id="A0A4P9WJE3"/>
<dbReference type="Proteomes" id="UP000269721">
    <property type="component" value="Unassembled WGS sequence"/>
</dbReference>
<name>A0A4P9WJE3_9FUNG</name>
<evidence type="ECO:0000259" key="5">
    <source>
        <dbReference type="PROSITE" id="PS50865"/>
    </source>
</evidence>
<proteinExistence type="predicted"/>
<reference evidence="7" key="1">
    <citation type="journal article" date="2018" name="Nat. Microbiol.">
        <title>Leveraging single-cell genomics to expand the fungal tree of life.</title>
        <authorList>
            <person name="Ahrendt S.R."/>
            <person name="Quandt C.A."/>
            <person name="Ciobanu D."/>
            <person name="Clum A."/>
            <person name="Salamov A."/>
            <person name="Andreopoulos B."/>
            <person name="Cheng J.F."/>
            <person name="Woyke T."/>
            <person name="Pelin A."/>
            <person name="Henrissat B."/>
            <person name="Reynolds N.K."/>
            <person name="Benny G.L."/>
            <person name="Smith M.E."/>
            <person name="James T.Y."/>
            <person name="Grigoriev I.V."/>
        </authorList>
    </citation>
    <scope>NUCLEOTIDE SEQUENCE [LARGE SCALE GENOMIC DNA]</scope>
</reference>
<protein>
    <recommendedName>
        <fullName evidence="5">MYND-type domain-containing protein</fullName>
    </recommendedName>
</protein>
<evidence type="ECO:0000256" key="3">
    <source>
        <dbReference type="ARBA" id="ARBA00022833"/>
    </source>
</evidence>
<keyword evidence="2 4" id="KW-0863">Zinc-finger</keyword>
<evidence type="ECO:0000313" key="6">
    <source>
        <dbReference type="EMBL" id="RKO93041.1"/>
    </source>
</evidence>
<dbReference type="EMBL" id="KZ994400">
    <property type="protein sequence ID" value="RKO93041.1"/>
    <property type="molecule type" value="Genomic_DNA"/>
</dbReference>
<dbReference type="Pfam" id="PF01753">
    <property type="entry name" value="zf-MYND"/>
    <property type="match status" value="1"/>
</dbReference>
<dbReference type="GO" id="GO:0008270">
    <property type="term" value="F:zinc ion binding"/>
    <property type="evidence" value="ECO:0007669"/>
    <property type="project" value="UniProtKB-KW"/>
</dbReference>
<keyword evidence="7" id="KW-1185">Reference proteome</keyword>
<keyword evidence="1" id="KW-0479">Metal-binding</keyword>
<dbReference type="OrthoDB" id="3649107at2759"/>
<evidence type="ECO:0000313" key="7">
    <source>
        <dbReference type="Proteomes" id="UP000269721"/>
    </source>
</evidence>
<dbReference type="PROSITE" id="PS50865">
    <property type="entry name" value="ZF_MYND_2"/>
    <property type="match status" value="1"/>
</dbReference>
<organism evidence="6 7">
    <name type="scientific">Blyttiomyces helicus</name>
    <dbReference type="NCBI Taxonomy" id="388810"/>
    <lineage>
        <taxon>Eukaryota</taxon>
        <taxon>Fungi</taxon>
        <taxon>Fungi incertae sedis</taxon>
        <taxon>Chytridiomycota</taxon>
        <taxon>Chytridiomycota incertae sedis</taxon>
        <taxon>Chytridiomycetes</taxon>
        <taxon>Chytridiomycetes incertae sedis</taxon>
        <taxon>Blyttiomyces</taxon>
    </lineage>
</organism>
<evidence type="ECO:0000256" key="4">
    <source>
        <dbReference type="PROSITE-ProRule" id="PRU00134"/>
    </source>
</evidence>
<dbReference type="SUPFAM" id="SSF144232">
    <property type="entry name" value="HIT/MYND zinc finger-like"/>
    <property type="match status" value="1"/>
</dbReference>
<accession>A0A4P9WJE3</accession>
<gene>
    <name evidence="6" type="ORF">BDK51DRAFT_43130</name>
</gene>
<dbReference type="InterPro" id="IPR002893">
    <property type="entry name" value="Znf_MYND"/>
</dbReference>
<sequence length="258" mass="27918">MPTGEDAAFERGILKNDVEPLLHRVQAGIAAYLILCLTGDLSAAVKSRRRAADRCTGELLDHALAHLTENCVLETHPDCACDGIVIAINFHVPFGPLVTGSAVHLHRVHDYILERALLIHGTTCDSCGASPADGSIRLKHCGRCEWAYFCSSACQKGAWELHRRACRPRGVFVADDLVRIAGVKSVDRQELKSRVVEVQGPVPDRPGRWAVAHIGAEPGQDMSIHGDKLFLVMTTDELKELLQGLVVDFGGGKTCDGA</sequence>
<evidence type="ECO:0000256" key="2">
    <source>
        <dbReference type="ARBA" id="ARBA00022771"/>
    </source>
</evidence>
<feature type="domain" description="MYND-type" evidence="5">
    <location>
        <begin position="124"/>
        <end position="166"/>
    </location>
</feature>
<dbReference type="Gene3D" id="6.10.140.2220">
    <property type="match status" value="1"/>
</dbReference>
<evidence type="ECO:0000256" key="1">
    <source>
        <dbReference type="ARBA" id="ARBA00022723"/>
    </source>
</evidence>